<keyword evidence="3" id="KW-0804">Transcription</keyword>
<dbReference type="PANTHER" id="PTHR38445">
    <property type="entry name" value="HTH-TYPE TRANSCRIPTIONAL REPRESSOR YTRA"/>
    <property type="match status" value="1"/>
</dbReference>
<organism evidence="5 6">
    <name type="scientific">Dysosmobacter acutus</name>
    <dbReference type="NCBI Taxonomy" id="2841504"/>
    <lineage>
        <taxon>Bacteria</taxon>
        <taxon>Bacillati</taxon>
        <taxon>Bacillota</taxon>
        <taxon>Clostridia</taxon>
        <taxon>Eubacteriales</taxon>
        <taxon>Oscillospiraceae</taxon>
        <taxon>Dysosmobacter</taxon>
    </lineage>
</organism>
<reference evidence="5 6" key="1">
    <citation type="submission" date="2021-06" db="EMBL/GenBank/DDBJ databases">
        <authorList>
            <person name="Sun Q."/>
            <person name="Li D."/>
        </authorList>
    </citation>
    <scope>NUCLEOTIDE SEQUENCE [LARGE SCALE GENOMIC DNA]</scope>
    <source>
        <strain evidence="5 6">MSJ-2</strain>
    </source>
</reference>
<proteinExistence type="predicted"/>
<evidence type="ECO:0000313" key="5">
    <source>
        <dbReference type="EMBL" id="MBU5626910.1"/>
    </source>
</evidence>
<evidence type="ECO:0000256" key="2">
    <source>
        <dbReference type="ARBA" id="ARBA00023125"/>
    </source>
</evidence>
<evidence type="ECO:0000313" key="6">
    <source>
        <dbReference type="Proteomes" id="UP000787672"/>
    </source>
</evidence>
<comment type="caution">
    <text evidence="5">The sequence shown here is derived from an EMBL/GenBank/DDBJ whole genome shotgun (WGS) entry which is preliminary data.</text>
</comment>
<evidence type="ECO:0000259" key="4">
    <source>
        <dbReference type="PROSITE" id="PS50949"/>
    </source>
</evidence>
<dbReference type="PROSITE" id="PS50949">
    <property type="entry name" value="HTH_GNTR"/>
    <property type="match status" value="1"/>
</dbReference>
<evidence type="ECO:0000256" key="3">
    <source>
        <dbReference type="ARBA" id="ARBA00023163"/>
    </source>
</evidence>
<feature type="domain" description="HTH gntR-type" evidence="4">
    <location>
        <begin position="2"/>
        <end position="70"/>
    </location>
</feature>
<dbReference type="EMBL" id="JAHLQN010000001">
    <property type="protein sequence ID" value="MBU5626910.1"/>
    <property type="molecule type" value="Genomic_DNA"/>
</dbReference>
<name>A0ABS6F9H0_9FIRM</name>
<evidence type="ECO:0000256" key="1">
    <source>
        <dbReference type="ARBA" id="ARBA00023015"/>
    </source>
</evidence>
<dbReference type="InterPro" id="IPR000524">
    <property type="entry name" value="Tscrpt_reg_HTH_GntR"/>
</dbReference>
<dbReference type="CDD" id="cd07377">
    <property type="entry name" value="WHTH_GntR"/>
    <property type="match status" value="1"/>
</dbReference>
<keyword evidence="1" id="KW-0805">Transcription regulation</keyword>
<gene>
    <name evidence="5" type="ORF">KQI82_08280</name>
</gene>
<dbReference type="SMART" id="SM00345">
    <property type="entry name" value="HTH_GNTR"/>
    <property type="match status" value="1"/>
</dbReference>
<keyword evidence="2" id="KW-0238">DNA-binding</keyword>
<dbReference type="PANTHER" id="PTHR38445:SF9">
    <property type="entry name" value="HTH-TYPE TRANSCRIPTIONAL REPRESSOR YTRA"/>
    <property type="match status" value="1"/>
</dbReference>
<keyword evidence="6" id="KW-1185">Reference proteome</keyword>
<sequence length="299" mass="33246">MATNTTSVKEAIKDLIVKNRWSVGTRLPSIRELSDQLQINKSTVHTAYKLLEEEHWITIKHGDGAYVASCSEELDQDESIWDGVRRYVTTARLMGRSMEEVQQTFAGAIGDVYRKPLMRIAFVECSPYDLEGICNELRVKLPIEVTPLLVDDVLQKPELLSEFSLVCTTYYHIQELLSLQAQYPGKILAMHHLPNAKSVSEVTAYSKSARVGLVASNQQTLSLLRGFLLMYGYTHVQGVCDLDDPHALEQVFAASDVVVANYAAVSALHGIACAVPVITIQFHVDEDSIEHLRSTLAAL</sequence>
<dbReference type="RefSeq" id="WP_216632334.1">
    <property type="nucleotide sequence ID" value="NZ_JAHLQN010000001.1"/>
</dbReference>
<dbReference type="Proteomes" id="UP000787672">
    <property type="component" value="Unassembled WGS sequence"/>
</dbReference>
<protein>
    <submittedName>
        <fullName evidence="5">Winged helix-turn-helix domain-containing protein</fullName>
    </submittedName>
</protein>
<dbReference type="Pfam" id="PF00392">
    <property type="entry name" value="GntR"/>
    <property type="match status" value="1"/>
</dbReference>
<accession>A0ABS6F9H0</accession>